<dbReference type="InterPro" id="IPR030679">
    <property type="entry name" value="ABC_ATPase_HisP-typ"/>
</dbReference>
<evidence type="ECO:0000256" key="2">
    <source>
        <dbReference type="ARBA" id="ARBA00005417"/>
    </source>
</evidence>
<dbReference type="SUPFAM" id="SSF52540">
    <property type="entry name" value="P-loop containing nucleoside triphosphate hydrolases"/>
    <property type="match status" value="1"/>
</dbReference>
<dbReference type="GO" id="GO:0005524">
    <property type="term" value="F:ATP binding"/>
    <property type="evidence" value="ECO:0007669"/>
    <property type="project" value="UniProtKB-KW"/>
</dbReference>
<keyword evidence="3" id="KW-0813">Transport</keyword>
<dbReference type="InterPro" id="IPR003593">
    <property type="entry name" value="AAA+_ATPase"/>
</dbReference>
<dbReference type="Pfam" id="PF00005">
    <property type="entry name" value="ABC_tran"/>
    <property type="match status" value="1"/>
</dbReference>
<dbReference type="PANTHER" id="PTHR43166">
    <property type="entry name" value="AMINO ACID IMPORT ATP-BINDING PROTEIN"/>
    <property type="match status" value="1"/>
</dbReference>
<keyword evidence="11" id="KW-1185">Reference proteome</keyword>
<dbReference type="InterPro" id="IPR050086">
    <property type="entry name" value="MetN_ABC_transporter-like"/>
</dbReference>
<protein>
    <submittedName>
        <fullName evidence="10">Amino acid ABC transporter ATP-binding protein</fullName>
    </submittedName>
</protein>
<dbReference type="Gene3D" id="3.40.50.300">
    <property type="entry name" value="P-loop containing nucleotide triphosphate hydrolases"/>
    <property type="match status" value="1"/>
</dbReference>
<dbReference type="Proteomes" id="UP001597046">
    <property type="component" value="Unassembled WGS sequence"/>
</dbReference>
<dbReference type="PANTHER" id="PTHR43166:SF9">
    <property type="entry name" value="GLUTAMATE_ASPARTATE IMPORT ATP-BINDING PROTEIN GLTL"/>
    <property type="match status" value="1"/>
</dbReference>
<name>A0ABW3N4I2_9MICO</name>
<dbReference type="PROSITE" id="PS50893">
    <property type="entry name" value="ABC_TRANSPORTER_2"/>
    <property type="match status" value="1"/>
</dbReference>
<dbReference type="InterPro" id="IPR027417">
    <property type="entry name" value="P-loop_NTPase"/>
</dbReference>
<keyword evidence="5" id="KW-0547">Nucleotide-binding</keyword>
<dbReference type="CDD" id="cd03262">
    <property type="entry name" value="ABC_HisP_GlnQ"/>
    <property type="match status" value="1"/>
</dbReference>
<evidence type="ECO:0000256" key="3">
    <source>
        <dbReference type="ARBA" id="ARBA00022448"/>
    </source>
</evidence>
<accession>A0ABW3N4I2</accession>
<organism evidence="10 11">
    <name type="scientific">Terrabacter terrigena</name>
    <dbReference type="NCBI Taxonomy" id="574718"/>
    <lineage>
        <taxon>Bacteria</taxon>
        <taxon>Bacillati</taxon>
        <taxon>Actinomycetota</taxon>
        <taxon>Actinomycetes</taxon>
        <taxon>Micrococcales</taxon>
        <taxon>Intrasporangiaceae</taxon>
        <taxon>Terrabacter</taxon>
    </lineage>
</organism>
<comment type="caution">
    <text evidence="10">The sequence shown here is derived from an EMBL/GenBank/DDBJ whole genome shotgun (WGS) entry which is preliminary data.</text>
</comment>
<sequence length="279" mass="30381">MSTPSRTTDSADSRGHVGRHAISIRNLKKSFGSNEVLKDISLDIDQGEVVCVIGPSGSGKSTLLRCVNLLEQPTSGQIFVGDDEITDPDVDIDGVRRRIGMVFQSFNLFPHLTVLDNLTVAQTKVLRRSKSKAREAARHNLERVGMTHKESAFPAQLSGGQQQRVAIARSLSMDPELMLFDEPTSALDPELVGEVLAVMKSLAAEGMTMMIVTHEMAFAREVANRVVFMDGGFVVEQGPAAEVIGDPQEVRTKSFLHRVLNPMVIEADEVGDEGVRDIG</sequence>
<evidence type="ECO:0000256" key="7">
    <source>
        <dbReference type="ARBA" id="ARBA00022970"/>
    </source>
</evidence>
<dbReference type="SMART" id="SM00382">
    <property type="entry name" value="AAA"/>
    <property type="match status" value="1"/>
</dbReference>
<keyword evidence="8" id="KW-0472">Membrane</keyword>
<keyword evidence="7" id="KW-0029">Amino-acid transport</keyword>
<evidence type="ECO:0000313" key="10">
    <source>
        <dbReference type="EMBL" id="MFD1056335.1"/>
    </source>
</evidence>
<keyword evidence="4" id="KW-1003">Cell membrane</keyword>
<dbReference type="InterPro" id="IPR017871">
    <property type="entry name" value="ABC_transporter-like_CS"/>
</dbReference>
<dbReference type="PROSITE" id="PS00211">
    <property type="entry name" value="ABC_TRANSPORTER_1"/>
    <property type="match status" value="1"/>
</dbReference>
<feature type="domain" description="ABC transporter" evidence="9">
    <location>
        <begin position="22"/>
        <end position="256"/>
    </location>
</feature>
<comment type="similarity">
    <text evidence="2">Belongs to the ABC transporter superfamily.</text>
</comment>
<dbReference type="PIRSF" id="PIRSF039085">
    <property type="entry name" value="ABC_ATPase_HisP"/>
    <property type="match status" value="1"/>
</dbReference>
<evidence type="ECO:0000256" key="5">
    <source>
        <dbReference type="ARBA" id="ARBA00022741"/>
    </source>
</evidence>
<dbReference type="InterPro" id="IPR003439">
    <property type="entry name" value="ABC_transporter-like_ATP-bd"/>
</dbReference>
<evidence type="ECO:0000259" key="9">
    <source>
        <dbReference type="PROSITE" id="PS50893"/>
    </source>
</evidence>
<evidence type="ECO:0000256" key="4">
    <source>
        <dbReference type="ARBA" id="ARBA00022475"/>
    </source>
</evidence>
<keyword evidence="6 10" id="KW-0067">ATP-binding</keyword>
<comment type="subcellular location">
    <subcellularLocation>
        <location evidence="1">Cell membrane</location>
        <topology evidence="1">Peripheral membrane protein</topology>
    </subcellularLocation>
</comment>
<evidence type="ECO:0000256" key="8">
    <source>
        <dbReference type="ARBA" id="ARBA00023136"/>
    </source>
</evidence>
<evidence type="ECO:0000256" key="6">
    <source>
        <dbReference type="ARBA" id="ARBA00022840"/>
    </source>
</evidence>
<reference evidence="11" key="1">
    <citation type="journal article" date="2019" name="Int. J. Syst. Evol. Microbiol.">
        <title>The Global Catalogue of Microorganisms (GCM) 10K type strain sequencing project: providing services to taxonomists for standard genome sequencing and annotation.</title>
        <authorList>
            <consortium name="The Broad Institute Genomics Platform"/>
            <consortium name="The Broad Institute Genome Sequencing Center for Infectious Disease"/>
            <person name="Wu L."/>
            <person name="Ma J."/>
        </authorList>
    </citation>
    <scope>NUCLEOTIDE SEQUENCE [LARGE SCALE GENOMIC DNA]</scope>
    <source>
        <strain evidence="11">CCUG 57508</strain>
    </source>
</reference>
<gene>
    <name evidence="10" type="ORF">ACFQ2V_18640</name>
</gene>
<evidence type="ECO:0000313" key="11">
    <source>
        <dbReference type="Proteomes" id="UP001597046"/>
    </source>
</evidence>
<evidence type="ECO:0000256" key="1">
    <source>
        <dbReference type="ARBA" id="ARBA00004202"/>
    </source>
</evidence>
<dbReference type="EMBL" id="JBHTKH010000017">
    <property type="protein sequence ID" value="MFD1056335.1"/>
    <property type="molecule type" value="Genomic_DNA"/>
</dbReference>
<dbReference type="RefSeq" id="WP_386054403.1">
    <property type="nucleotide sequence ID" value="NZ_JBHTKH010000017.1"/>
</dbReference>
<proteinExistence type="inferred from homology"/>